<dbReference type="AlphaFoldDB" id="A0A6C2UEB8"/>
<accession>A0A6C2UEB8</accession>
<dbReference type="SMART" id="SM00812">
    <property type="entry name" value="Alpha_L_fucos"/>
    <property type="match status" value="1"/>
</dbReference>
<proteinExistence type="inferred from homology"/>
<evidence type="ECO:0000256" key="2">
    <source>
        <dbReference type="ARBA" id="ARBA00007951"/>
    </source>
</evidence>
<dbReference type="PANTHER" id="PTHR10030:SF37">
    <property type="entry name" value="ALPHA-L-FUCOSIDASE-RELATED"/>
    <property type="match status" value="1"/>
</dbReference>
<evidence type="ECO:0000256" key="3">
    <source>
        <dbReference type="ARBA" id="ARBA00012662"/>
    </source>
</evidence>
<evidence type="ECO:0000256" key="6">
    <source>
        <dbReference type="ARBA" id="ARBA00023295"/>
    </source>
</evidence>
<gene>
    <name evidence="9" type="ORF">SCARR_00615</name>
</gene>
<keyword evidence="5" id="KW-0378">Hydrolase</keyword>
<dbReference type="Gene3D" id="2.60.40.1180">
    <property type="entry name" value="Golgi alpha-mannosidase II"/>
    <property type="match status" value="1"/>
</dbReference>
<keyword evidence="4 7" id="KW-0732">Signal</keyword>
<dbReference type="InterPro" id="IPR000933">
    <property type="entry name" value="Glyco_hydro_29"/>
</dbReference>
<dbReference type="EC" id="3.2.1.51" evidence="3"/>
<dbReference type="SUPFAM" id="SSF51445">
    <property type="entry name" value="(Trans)glycosidases"/>
    <property type="match status" value="1"/>
</dbReference>
<evidence type="ECO:0000256" key="5">
    <source>
        <dbReference type="ARBA" id="ARBA00022801"/>
    </source>
</evidence>
<dbReference type="PANTHER" id="PTHR10030">
    <property type="entry name" value="ALPHA-L-FUCOSIDASE"/>
    <property type="match status" value="1"/>
</dbReference>
<feature type="chain" id="PRO_5025645609" description="alpha-L-fucosidase" evidence="7">
    <location>
        <begin position="24"/>
        <end position="532"/>
    </location>
</feature>
<evidence type="ECO:0000313" key="10">
    <source>
        <dbReference type="Proteomes" id="UP000346198"/>
    </source>
</evidence>
<dbReference type="GO" id="GO:0004560">
    <property type="term" value="F:alpha-L-fucosidase activity"/>
    <property type="evidence" value="ECO:0007669"/>
    <property type="project" value="InterPro"/>
</dbReference>
<evidence type="ECO:0000256" key="7">
    <source>
        <dbReference type="SAM" id="SignalP"/>
    </source>
</evidence>
<keyword evidence="10" id="KW-1185">Reference proteome</keyword>
<dbReference type="GO" id="GO:0016139">
    <property type="term" value="P:glycoside catabolic process"/>
    <property type="evidence" value="ECO:0007669"/>
    <property type="project" value="TreeGrafter"/>
</dbReference>
<evidence type="ECO:0000259" key="8">
    <source>
        <dbReference type="Pfam" id="PF01120"/>
    </source>
</evidence>
<dbReference type="Pfam" id="PF01120">
    <property type="entry name" value="Alpha_L_fucos"/>
    <property type="match status" value="1"/>
</dbReference>
<dbReference type="EMBL" id="CAAHFH010000001">
    <property type="protein sequence ID" value="VGO18562.1"/>
    <property type="molecule type" value="Genomic_DNA"/>
</dbReference>
<evidence type="ECO:0000313" key="9">
    <source>
        <dbReference type="EMBL" id="VGO18562.1"/>
    </source>
</evidence>
<dbReference type="InterPro" id="IPR016286">
    <property type="entry name" value="FUC_metazoa-typ"/>
</dbReference>
<dbReference type="InterPro" id="IPR013780">
    <property type="entry name" value="Glyco_hydro_b"/>
</dbReference>
<comment type="function">
    <text evidence="1">Alpha-L-fucosidase is responsible for hydrolyzing the alpha-1,6-linked fucose joined to the reducing-end N-acetylglucosamine of the carbohydrate moieties of glycoproteins.</text>
</comment>
<name>A0A6C2UEB8_9BACT</name>
<sequence>MHIQTKLLLSILSLTVCVGAAQAVDKYEATQESIMQHEIPDWALDAKFGIYAHWGPYSEIGVWEENQTYPDVGNYYIVGYRGMYDESPDEPRRKAFEAHYGPMSEGHGYLDLCRDFKVEKFDPASWADLVAESGAKYAGMAVVHHDGYLLWDSEVTPYCAGKLGAKRDIVGELFTEFEKRDIKTLATFHHARTKGFWNGYYNRCKKFDSLHGADLTLPENQKYLWWLGQDTFAERRLAITTEFINKYQPDTLWFDGGGAKDTPWEILSTYFNMGLEANKGVVVHNKWAQFGEGLGIYGYERGRDRPEDLAWPFEDDITSSIGPNWSWWHGIRYKTPEHIIRRLTHVTAQGGGLLLSLNVRPDGSFDPELVAQLKGTGAWLKQNGEAIHGTRPWKIHGEGHMTNKENFTYWTKQRWDIGHPVEKSKSMGPNVDKFDHTDIRFTTGSSDTLYAIQMKIPDYHGKTYIKTLRNETQVGSKNTIKSIELLGHGPVKFERSDEELTIWHPAKLPNQVALAFKITVDGELERQLPTGR</sequence>
<dbReference type="GO" id="GO:0005764">
    <property type="term" value="C:lysosome"/>
    <property type="evidence" value="ECO:0007669"/>
    <property type="project" value="TreeGrafter"/>
</dbReference>
<organism evidence="9 10">
    <name type="scientific">Pontiella sulfatireligans</name>
    <dbReference type="NCBI Taxonomy" id="2750658"/>
    <lineage>
        <taxon>Bacteria</taxon>
        <taxon>Pseudomonadati</taxon>
        <taxon>Kiritimatiellota</taxon>
        <taxon>Kiritimatiellia</taxon>
        <taxon>Kiritimatiellales</taxon>
        <taxon>Pontiellaceae</taxon>
        <taxon>Pontiella</taxon>
    </lineage>
</organism>
<dbReference type="GO" id="GO:0006004">
    <property type="term" value="P:fucose metabolic process"/>
    <property type="evidence" value="ECO:0007669"/>
    <property type="project" value="InterPro"/>
</dbReference>
<feature type="signal peptide" evidence="7">
    <location>
        <begin position="1"/>
        <end position="23"/>
    </location>
</feature>
<dbReference type="InterPro" id="IPR057739">
    <property type="entry name" value="Glyco_hydro_29_N"/>
</dbReference>
<protein>
    <recommendedName>
        <fullName evidence="3">alpha-L-fucosidase</fullName>
        <ecNumber evidence="3">3.2.1.51</ecNumber>
    </recommendedName>
</protein>
<dbReference type="PRINTS" id="PR00741">
    <property type="entry name" value="GLHYDRLASE29"/>
</dbReference>
<dbReference type="InterPro" id="IPR017853">
    <property type="entry name" value="GH"/>
</dbReference>
<evidence type="ECO:0000256" key="4">
    <source>
        <dbReference type="ARBA" id="ARBA00022729"/>
    </source>
</evidence>
<evidence type="ECO:0000256" key="1">
    <source>
        <dbReference type="ARBA" id="ARBA00004071"/>
    </source>
</evidence>
<comment type="similarity">
    <text evidence="2">Belongs to the glycosyl hydrolase 29 family.</text>
</comment>
<keyword evidence="6" id="KW-0326">Glycosidase</keyword>
<feature type="domain" description="Glycoside hydrolase family 29 N-terminal" evidence="8">
    <location>
        <begin position="19"/>
        <end position="385"/>
    </location>
</feature>
<dbReference type="Gene3D" id="3.20.20.80">
    <property type="entry name" value="Glycosidases"/>
    <property type="match status" value="1"/>
</dbReference>
<reference evidence="9 10" key="1">
    <citation type="submission" date="2019-04" db="EMBL/GenBank/DDBJ databases">
        <authorList>
            <person name="Van Vliet M D."/>
        </authorList>
    </citation>
    <scope>NUCLEOTIDE SEQUENCE [LARGE SCALE GENOMIC DNA]</scope>
    <source>
        <strain evidence="9 10">F21</strain>
    </source>
</reference>
<dbReference type="Proteomes" id="UP000346198">
    <property type="component" value="Unassembled WGS sequence"/>
</dbReference>